<dbReference type="Pfam" id="PF13420">
    <property type="entry name" value="Acetyltransf_4"/>
    <property type="match status" value="1"/>
</dbReference>
<keyword evidence="3" id="KW-1185">Reference proteome</keyword>
<dbReference type="InterPro" id="IPR016181">
    <property type="entry name" value="Acyl_CoA_acyltransferase"/>
</dbReference>
<gene>
    <name evidence="2" type="ORF">DS745_12580</name>
</gene>
<dbReference type="InterPro" id="IPR000182">
    <property type="entry name" value="GNAT_dom"/>
</dbReference>
<reference evidence="2 3" key="1">
    <citation type="journal article" date="2019" name="Int. J. Syst. Evol. Microbiol.">
        <title>Anaerobacillus alkaliphilus sp. nov., a novel alkaliphilic and moderately halophilic bacterium.</title>
        <authorList>
            <person name="Borsodi A.K."/>
            <person name="Aszalos J.M."/>
            <person name="Bihari P."/>
            <person name="Nagy I."/>
            <person name="Schumann P."/>
            <person name="Sproer C."/>
            <person name="Kovacs A.L."/>
            <person name="Boka K."/>
            <person name="Dobosy P."/>
            <person name="Ovari M."/>
            <person name="Szili-Kovacs T."/>
            <person name="Toth E."/>
        </authorList>
    </citation>
    <scope>NUCLEOTIDE SEQUENCE [LARGE SCALE GENOMIC DNA]</scope>
    <source>
        <strain evidence="2 3">B16-10</strain>
    </source>
</reference>
<evidence type="ECO:0000313" key="2">
    <source>
        <dbReference type="EMBL" id="RXJ00360.1"/>
    </source>
</evidence>
<protein>
    <submittedName>
        <fullName evidence="2">GNAT family N-acetyltransferase</fullName>
    </submittedName>
</protein>
<dbReference type="Gene3D" id="3.40.630.30">
    <property type="match status" value="1"/>
</dbReference>
<dbReference type="CDD" id="cd04301">
    <property type="entry name" value="NAT_SF"/>
    <property type="match status" value="1"/>
</dbReference>
<accession>A0A4Q0VRY6</accession>
<sequence>MDFILAGGGYVLLSLEELQDPLSEESLEIQYAILNSDPYFLQHAEGKIEIPKVQIIQENLEYLSLGAKFYFLKKSTEIVGLAHYVPYNPYDHTLWLSLFIIDKAYQKNKLGYKGYLLFEDFLREKHNVDKIRLCVQVQNKRGARFWEQNGYKKVMSTIDQKNLHIDIYDKIFS</sequence>
<organism evidence="2 3">
    <name type="scientific">Anaerobacillus alkaliphilus</name>
    <dbReference type="NCBI Taxonomy" id="1548597"/>
    <lineage>
        <taxon>Bacteria</taxon>
        <taxon>Bacillati</taxon>
        <taxon>Bacillota</taxon>
        <taxon>Bacilli</taxon>
        <taxon>Bacillales</taxon>
        <taxon>Bacillaceae</taxon>
        <taxon>Anaerobacillus</taxon>
    </lineage>
</organism>
<evidence type="ECO:0000259" key="1">
    <source>
        <dbReference type="PROSITE" id="PS51186"/>
    </source>
</evidence>
<dbReference type="SUPFAM" id="SSF55729">
    <property type="entry name" value="Acyl-CoA N-acyltransferases (Nat)"/>
    <property type="match status" value="1"/>
</dbReference>
<dbReference type="GO" id="GO:0016747">
    <property type="term" value="F:acyltransferase activity, transferring groups other than amino-acyl groups"/>
    <property type="evidence" value="ECO:0007669"/>
    <property type="project" value="InterPro"/>
</dbReference>
<dbReference type="EMBL" id="QOUX01000039">
    <property type="protein sequence ID" value="RXJ00360.1"/>
    <property type="molecule type" value="Genomic_DNA"/>
</dbReference>
<comment type="caution">
    <text evidence="2">The sequence shown here is derived from an EMBL/GenBank/DDBJ whole genome shotgun (WGS) entry which is preliminary data.</text>
</comment>
<keyword evidence="2" id="KW-0808">Transferase</keyword>
<dbReference type="OrthoDB" id="9782266at2"/>
<dbReference type="AlphaFoldDB" id="A0A4Q0VRY6"/>
<dbReference type="PROSITE" id="PS51186">
    <property type="entry name" value="GNAT"/>
    <property type="match status" value="1"/>
</dbReference>
<feature type="domain" description="N-acetyltransferase" evidence="1">
    <location>
        <begin position="17"/>
        <end position="173"/>
    </location>
</feature>
<evidence type="ECO:0000313" key="3">
    <source>
        <dbReference type="Proteomes" id="UP000290649"/>
    </source>
</evidence>
<name>A0A4Q0VRY6_9BACI</name>
<proteinExistence type="predicted"/>
<dbReference type="Proteomes" id="UP000290649">
    <property type="component" value="Unassembled WGS sequence"/>
</dbReference>